<proteinExistence type="predicted"/>
<feature type="coiled-coil region" evidence="2">
    <location>
        <begin position="324"/>
        <end position="369"/>
    </location>
</feature>
<feature type="region of interest" description="Disordered" evidence="3">
    <location>
        <begin position="1522"/>
        <end position="1561"/>
    </location>
</feature>
<feature type="domain" description="EF-hand" evidence="4">
    <location>
        <begin position="19"/>
        <end position="54"/>
    </location>
</feature>
<dbReference type="Proteomes" id="UP000230066">
    <property type="component" value="Unassembled WGS sequence"/>
</dbReference>
<keyword evidence="2" id="KW-0175">Coiled coil</keyword>
<comment type="caution">
    <text evidence="5">The sequence shown here is derived from an EMBL/GenBank/DDBJ whole genome shotgun (WGS) entry which is preliminary data.</text>
</comment>
<gene>
    <name evidence="5" type="ORF">D915_000982</name>
</gene>
<feature type="compositionally biased region" description="Polar residues" evidence="3">
    <location>
        <begin position="665"/>
        <end position="678"/>
    </location>
</feature>
<feature type="region of interest" description="Disordered" evidence="3">
    <location>
        <begin position="1225"/>
        <end position="1245"/>
    </location>
</feature>
<dbReference type="PANTHER" id="PTHR23347">
    <property type="entry name" value="COLORECTAL MUTANT CANCER PROTEIN MCC PROTEIN -RELATED"/>
    <property type="match status" value="1"/>
</dbReference>
<feature type="region of interest" description="Disordered" evidence="3">
    <location>
        <begin position="372"/>
        <end position="432"/>
    </location>
</feature>
<feature type="compositionally biased region" description="Acidic residues" evidence="3">
    <location>
        <begin position="1229"/>
        <end position="1238"/>
    </location>
</feature>
<dbReference type="GO" id="GO:0005509">
    <property type="term" value="F:calcium ion binding"/>
    <property type="evidence" value="ECO:0007669"/>
    <property type="project" value="InterPro"/>
</dbReference>
<feature type="region of interest" description="Disordered" evidence="3">
    <location>
        <begin position="717"/>
        <end position="748"/>
    </location>
</feature>
<evidence type="ECO:0000259" key="4">
    <source>
        <dbReference type="PROSITE" id="PS50222"/>
    </source>
</evidence>
<accession>A0A4E0RQM5</accession>
<feature type="region of interest" description="Disordered" evidence="3">
    <location>
        <begin position="1429"/>
        <end position="1452"/>
    </location>
</feature>
<evidence type="ECO:0000256" key="1">
    <source>
        <dbReference type="ARBA" id="ARBA00022837"/>
    </source>
</evidence>
<feature type="compositionally biased region" description="Polar residues" evidence="3">
    <location>
        <begin position="717"/>
        <end position="740"/>
    </location>
</feature>
<feature type="region of interest" description="Disordered" evidence="3">
    <location>
        <begin position="659"/>
        <end position="690"/>
    </location>
</feature>
<dbReference type="SUPFAM" id="SSF47473">
    <property type="entry name" value="EF-hand"/>
    <property type="match status" value="1"/>
</dbReference>
<evidence type="ECO:0000256" key="3">
    <source>
        <dbReference type="SAM" id="MobiDB-lite"/>
    </source>
</evidence>
<keyword evidence="1" id="KW-0106">Calcium</keyword>
<sequence length="1696" mass="184511">MDKKSPQESADSSDSNSTGVEQRLKQLFLSCDSNNDGLLDCYDLYEMCSRLRMEDHAEEVISMLGAREKENISLEEFLSCRKKVFLEAMACGGTRESQGCTCVGEQHFCSVTEKFENPNKFHNGFLSEYTSFGGSSLVHTTSTANGIAECDSNPLHKLERPVIGVSPINSGAEYDSSAPDLSDDSQDLRALLRRNYPQLYDAIFLTTPSASFDDVINRALETKITSPSAEAQMATTSTTYSRQRMDESIDSQIPNGPKVTISDSGRQTVSQPNISPSVELARRLFDCMSLLHSQQTARLRSEVFALSSRIRGLQMNYESSFRDWQRLERERNQLRHELSNQIARYEDRLTELHSVIAELRRRLENAGTNMIPEADEFEEVEEDDNGQLSLSDPTRPRVPTGHVPRARDHESAVHTDARSDRSSEGNTSVGAIDGDLMDTGAFHTRPNQFVNHLDLSSSSSDLVRLRADLIIRNKYDPFHLTSKSALIKPLASGKTTPDTDARLFTESHLNSFTTLTAPAAATTHTAATTTTTTTTTKMGIGVKPVHMTLPSSMEIANSSPDVPYSSDQAIAEYQTMVQRLRNELERVLRERDRLVQLVRSRYDLVPQVTIHNNPAADITAQSSPVCRPSSVGMGQNMQQSKLGGSMDSSAFERGIPDDRAVRTGSLGSCPTQSRTNNWKPGHESGDECSSNVYDLPEPDWVSLSLSGYNEKIHQLGSNSSDLNQIKPNKTQQSTSNSTGLFPQGARGRGPATASLNFLCEATTDLETESSLTTPLSPQALITLLHNLAQRVPYPRLAEAMHCAELTWECVLATLARYRSDCVVLQANLAEAKSHADRIQCQLNQIDANWTATMRAAWMADTSLEIMDCLNQLYATELAILLYRQTKKSFLTAQTFSTLSSSTSSSSVPCRGKPTQNRYTTRPQGNGLVACGRPVQSSNPASVTPSSPQHPYAIYAVPGYAGSESESQTVPTTNVPSQFNLSLRTLRSIRYQAELSAQALLERYEQMDINTQDRFYPTVSSTSAGVGGCVNGSGGVVSASLTRGLTRAQNPAPVSPGLLSIHSPLGPPVPSTQSLTGSSLYANSWYVSLGRNGRSNGPGLVPEQTSLGSGLGSGYLVHQNKLPNYNLPLVRGSTKSVPQSHPVVSNGVIGSGGAVGNGVVSGGGGWQTPDSGAGSSSTHEVTQPVMFHTVFPFGLIDLNTYETVLDLMPSVPLYFRPGRVEDNAHSFCDSDSDTSESSDGDSRAPLHSTIPVTAAAQGHMGPSSTCGLIRSGHATTMTTAATTNNVASVITNPSAQSNLIPIQTGWSRADERKLRIWLYQLVHSRRILRSTIVENLPNLIEDDGLSDGHQSVTKGSFQCISNGSLGKRSLNLLLESSILLQELCTVKEERADLKARVYLLEKELHANRLTLESRLAAENALRAHLDALRLSSQETARGPPTPTDEQRDSRVGTGQTEALLRAQVKNLLQALESLRHSSELQQTQNEELVDDLKRANSALIAAFEKAKRKYLTRIKKLEDQAGSKYDATRATPHSHVSRPVRDHPETGANPAAGVAHTNAVPDGSRVQLPPPMTDRPLPPVSTTQGQGTRGFPGKSYHQTEDHQPQNYGSSMVSTLGGFNHTQMVNSSAQARISGCIGINNDVTRGHLRPSHAMDRIQAAVGRPTSQTNHILQASAEFPSSPCRTERPVPALPIHRAT</sequence>
<reference evidence="5" key="1">
    <citation type="submission" date="2019-03" db="EMBL/GenBank/DDBJ databases">
        <title>Improved annotation for the trematode Fasciola hepatica.</title>
        <authorList>
            <person name="Choi Y.-J."/>
            <person name="Martin J."/>
            <person name="Mitreva M."/>
        </authorList>
    </citation>
    <scope>NUCLEOTIDE SEQUENCE [LARGE SCALE GENOMIC DNA]</scope>
</reference>
<dbReference type="PROSITE" id="PS00018">
    <property type="entry name" value="EF_HAND_1"/>
    <property type="match status" value="1"/>
</dbReference>
<feature type="coiled-coil region" evidence="2">
    <location>
        <begin position="1488"/>
        <end position="1519"/>
    </location>
</feature>
<feature type="compositionally biased region" description="Polar residues" evidence="3">
    <location>
        <begin position="913"/>
        <end position="923"/>
    </location>
</feature>
<dbReference type="EMBL" id="JXXN02000236">
    <property type="protein sequence ID" value="THD28104.1"/>
    <property type="molecule type" value="Genomic_DNA"/>
</dbReference>
<feature type="coiled-coil region" evidence="2">
    <location>
        <begin position="570"/>
        <end position="597"/>
    </location>
</feature>
<feature type="region of interest" description="Disordered" evidence="3">
    <location>
        <begin position="1573"/>
        <end position="1610"/>
    </location>
</feature>
<dbReference type="Gene3D" id="1.10.238.10">
    <property type="entry name" value="EF-hand"/>
    <property type="match status" value="1"/>
</dbReference>
<feature type="compositionally biased region" description="Polar residues" evidence="3">
    <location>
        <begin position="261"/>
        <end position="272"/>
    </location>
</feature>
<feature type="compositionally biased region" description="Polar residues" evidence="3">
    <location>
        <begin position="227"/>
        <end position="242"/>
    </location>
</feature>
<feature type="compositionally biased region" description="Acidic residues" evidence="3">
    <location>
        <begin position="373"/>
        <end position="385"/>
    </location>
</feature>
<keyword evidence="6" id="KW-1185">Reference proteome</keyword>
<protein>
    <submittedName>
        <fullName evidence="5">Colorectal mutant cancer protein</fullName>
    </submittedName>
</protein>
<dbReference type="PANTHER" id="PTHR23347:SF6">
    <property type="entry name" value="FI17904P1"/>
    <property type="match status" value="1"/>
</dbReference>
<dbReference type="PROSITE" id="PS50222">
    <property type="entry name" value="EF_HAND_2"/>
    <property type="match status" value="1"/>
</dbReference>
<dbReference type="InterPro" id="IPR011992">
    <property type="entry name" value="EF-hand-dom_pair"/>
</dbReference>
<feature type="region of interest" description="Disordered" evidence="3">
    <location>
        <begin position="227"/>
        <end position="272"/>
    </location>
</feature>
<evidence type="ECO:0000313" key="5">
    <source>
        <dbReference type="EMBL" id="THD28104.1"/>
    </source>
</evidence>
<evidence type="ECO:0000256" key="2">
    <source>
        <dbReference type="SAM" id="Coils"/>
    </source>
</evidence>
<dbReference type="InterPro" id="IPR018247">
    <property type="entry name" value="EF_Hand_1_Ca_BS"/>
</dbReference>
<evidence type="ECO:0000313" key="6">
    <source>
        <dbReference type="Proteomes" id="UP000230066"/>
    </source>
</evidence>
<name>A0A4E0RQM5_FASHE</name>
<dbReference type="InterPro" id="IPR040171">
    <property type="entry name" value="USBP1-like"/>
</dbReference>
<feature type="region of interest" description="Disordered" evidence="3">
    <location>
        <begin position="905"/>
        <end position="924"/>
    </location>
</feature>
<feature type="compositionally biased region" description="Basic and acidic residues" evidence="3">
    <location>
        <begin position="405"/>
        <end position="423"/>
    </location>
</feature>
<organism evidence="5 6">
    <name type="scientific">Fasciola hepatica</name>
    <name type="common">Liver fluke</name>
    <dbReference type="NCBI Taxonomy" id="6192"/>
    <lineage>
        <taxon>Eukaryota</taxon>
        <taxon>Metazoa</taxon>
        <taxon>Spiralia</taxon>
        <taxon>Lophotrochozoa</taxon>
        <taxon>Platyhelminthes</taxon>
        <taxon>Trematoda</taxon>
        <taxon>Digenea</taxon>
        <taxon>Plagiorchiida</taxon>
        <taxon>Echinostomata</taxon>
        <taxon>Echinostomatoidea</taxon>
        <taxon>Fasciolidae</taxon>
        <taxon>Fasciola</taxon>
    </lineage>
</organism>
<feature type="region of interest" description="Disordered" evidence="3">
    <location>
        <begin position="1675"/>
        <end position="1696"/>
    </location>
</feature>
<dbReference type="InterPro" id="IPR002048">
    <property type="entry name" value="EF_hand_dom"/>
</dbReference>